<sequence length="105" mass="12068">MDPKTLRRPERKLGKFPFLSSPPPHSPERRHRRWQRYKTCSAMARMQHSSFLASHSTLKTKTRASDWGEAGCDHLSGGSTRSNAQPHSWYDTVNCTETAERQSQL</sequence>
<reference evidence="2 3" key="1">
    <citation type="journal article" date="2013" name="Nat. Commun.">
        <title>The evolution and pathogenic mechanisms of the rice sheath blight pathogen.</title>
        <authorList>
            <person name="Zheng A."/>
            <person name="Lin R."/>
            <person name="Xu L."/>
            <person name="Qin P."/>
            <person name="Tang C."/>
            <person name="Ai P."/>
            <person name="Zhang D."/>
            <person name="Liu Y."/>
            <person name="Sun Z."/>
            <person name="Feng H."/>
            <person name="Wang Y."/>
            <person name="Chen Y."/>
            <person name="Liang X."/>
            <person name="Fu R."/>
            <person name="Li Q."/>
            <person name="Zhang J."/>
            <person name="Yu X."/>
            <person name="Xie Z."/>
            <person name="Ding L."/>
            <person name="Guan P."/>
            <person name="Tang J."/>
            <person name="Liang Y."/>
            <person name="Wang S."/>
            <person name="Deng Q."/>
            <person name="Li S."/>
            <person name="Zhu J."/>
            <person name="Wang L."/>
            <person name="Liu H."/>
            <person name="Li P."/>
        </authorList>
    </citation>
    <scope>NUCLEOTIDE SEQUENCE [LARGE SCALE GENOMIC DNA]</scope>
    <source>
        <strain evidence="3">AG-1 IA</strain>
    </source>
</reference>
<evidence type="ECO:0000313" key="3">
    <source>
        <dbReference type="Proteomes" id="UP000011668"/>
    </source>
</evidence>
<feature type="region of interest" description="Disordered" evidence="1">
    <location>
        <begin position="1"/>
        <end position="34"/>
    </location>
</feature>
<dbReference type="Proteomes" id="UP000011668">
    <property type="component" value="Unassembled WGS sequence"/>
</dbReference>
<proteinExistence type="predicted"/>
<dbReference type="EMBL" id="AFRT01000538">
    <property type="protein sequence ID" value="ELU43470.1"/>
    <property type="molecule type" value="Genomic_DNA"/>
</dbReference>
<protein>
    <submittedName>
        <fullName evidence="2">Uncharacterized protein</fullName>
    </submittedName>
</protein>
<dbReference type="HOGENOM" id="CLU_2238436_0_0_1"/>
<keyword evidence="3" id="KW-1185">Reference proteome</keyword>
<evidence type="ECO:0000256" key="1">
    <source>
        <dbReference type="SAM" id="MobiDB-lite"/>
    </source>
</evidence>
<comment type="caution">
    <text evidence="2">The sequence shown here is derived from an EMBL/GenBank/DDBJ whole genome shotgun (WGS) entry which is preliminary data.</text>
</comment>
<name>L8WZQ4_THACA</name>
<feature type="compositionally biased region" description="Polar residues" evidence="1">
    <location>
        <begin position="77"/>
        <end position="92"/>
    </location>
</feature>
<organism evidence="2 3">
    <name type="scientific">Thanatephorus cucumeris (strain AG1-IA)</name>
    <name type="common">Rice sheath blight fungus</name>
    <name type="synonym">Rhizoctonia solani</name>
    <dbReference type="NCBI Taxonomy" id="983506"/>
    <lineage>
        <taxon>Eukaryota</taxon>
        <taxon>Fungi</taxon>
        <taxon>Dikarya</taxon>
        <taxon>Basidiomycota</taxon>
        <taxon>Agaricomycotina</taxon>
        <taxon>Agaricomycetes</taxon>
        <taxon>Cantharellales</taxon>
        <taxon>Ceratobasidiaceae</taxon>
        <taxon>Rhizoctonia</taxon>
        <taxon>Rhizoctonia solani AG-1</taxon>
    </lineage>
</organism>
<feature type="compositionally biased region" description="Basic and acidic residues" evidence="1">
    <location>
        <begin position="1"/>
        <end position="13"/>
    </location>
</feature>
<gene>
    <name evidence="2" type="ORF">AG1IA_02501</name>
</gene>
<evidence type="ECO:0000313" key="2">
    <source>
        <dbReference type="EMBL" id="ELU43470.1"/>
    </source>
</evidence>
<feature type="region of interest" description="Disordered" evidence="1">
    <location>
        <begin position="65"/>
        <end position="92"/>
    </location>
</feature>
<dbReference type="AlphaFoldDB" id="L8WZQ4"/>
<accession>L8WZQ4</accession>